<dbReference type="EMBL" id="LXQA010089047">
    <property type="protein sequence ID" value="MCI13647.1"/>
    <property type="molecule type" value="Genomic_DNA"/>
</dbReference>
<reference evidence="1 2" key="1">
    <citation type="journal article" date="2018" name="Front. Plant Sci.">
        <title>Red Clover (Trifolium pratense) and Zigzag Clover (T. medium) - A Picture of Genomic Similarities and Differences.</title>
        <authorList>
            <person name="Dluhosova J."/>
            <person name="Istvanek J."/>
            <person name="Nedelnik J."/>
            <person name="Repkova J."/>
        </authorList>
    </citation>
    <scope>NUCLEOTIDE SEQUENCE [LARGE SCALE GENOMIC DNA]</scope>
    <source>
        <strain evidence="2">cv. 10/8</strain>
        <tissue evidence="1">Leaf</tissue>
    </source>
</reference>
<evidence type="ECO:0000313" key="2">
    <source>
        <dbReference type="Proteomes" id="UP000265520"/>
    </source>
</evidence>
<dbReference type="AlphaFoldDB" id="A0A392PPS7"/>
<accession>A0A392PPS7</accession>
<protein>
    <submittedName>
        <fullName evidence="1">Uncharacterized protein</fullName>
    </submittedName>
</protein>
<proteinExistence type="predicted"/>
<keyword evidence="2" id="KW-1185">Reference proteome</keyword>
<organism evidence="1 2">
    <name type="scientific">Trifolium medium</name>
    <dbReference type="NCBI Taxonomy" id="97028"/>
    <lineage>
        <taxon>Eukaryota</taxon>
        <taxon>Viridiplantae</taxon>
        <taxon>Streptophyta</taxon>
        <taxon>Embryophyta</taxon>
        <taxon>Tracheophyta</taxon>
        <taxon>Spermatophyta</taxon>
        <taxon>Magnoliopsida</taxon>
        <taxon>eudicotyledons</taxon>
        <taxon>Gunneridae</taxon>
        <taxon>Pentapetalae</taxon>
        <taxon>rosids</taxon>
        <taxon>fabids</taxon>
        <taxon>Fabales</taxon>
        <taxon>Fabaceae</taxon>
        <taxon>Papilionoideae</taxon>
        <taxon>50 kb inversion clade</taxon>
        <taxon>NPAAA clade</taxon>
        <taxon>Hologalegina</taxon>
        <taxon>IRL clade</taxon>
        <taxon>Trifolieae</taxon>
        <taxon>Trifolium</taxon>
    </lineage>
</organism>
<feature type="non-terminal residue" evidence="1">
    <location>
        <position position="37"/>
    </location>
</feature>
<comment type="caution">
    <text evidence="1">The sequence shown here is derived from an EMBL/GenBank/DDBJ whole genome shotgun (WGS) entry which is preliminary data.</text>
</comment>
<dbReference type="Proteomes" id="UP000265520">
    <property type="component" value="Unassembled WGS sequence"/>
</dbReference>
<sequence length="37" mass="4218">MPSIVDRDRFYTHDVYTLNLHGNEIKVTVTAVASVVR</sequence>
<evidence type="ECO:0000313" key="1">
    <source>
        <dbReference type="EMBL" id="MCI13647.1"/>
    </source>
</evidence>
<name>A0A392PPS7_9FABA</name>